<sequence length="73" mass="6573">MTPAATGGEVAAVAAPPDPDVVSILAAFPVAQSAPAAPDDAPAAAPTGFGLAMLGDAGAACEGGVCAVPGASA</sequence>
<accession>A0A2A9EF08</accession>
<dbReference type="RefSeq" id="WP_098457950.1">
    <property type="nucleotide sequence ID" value="NZ_PDJH01000001.1"/>
</dbReference>
<dbReference type="AlphaFoldDB" id="A0A2A9EF08"/>
<proteinExistence type="predicted"/>
<keyword evidence="2" id="KW-1185">Reference proteome</keyword>
<reference evidence="1 2" key="1">
    <citation type="submission" date="2017-10" db="EMBL/GenBank/DDBJ databases">
        <title>Sequencing the genomes of 1000 actinobacteria strains.</title>
        <authorList>
            <person name="Klenk H.-P."/>
        </authorList>
    </citation>
    <scope>NUCLEOTIDE SEQUENCE [LARGE SCALE GENOMIC DNA]</scope>
    <source>
        <strain evidence="1 2">DSM 21574</strain>
    </source>
</reference>
<evidence type="ECO:0000313" key="2">
    <source>
        <dbReference type="Proteomes" id="UP000221394"/>
    </source>
</evidence>
<evidence type="ECO:0000313" key="1">
    <source>
        <dbReference type="EMBL" id="PFG36809.1"/>
    </source>
</evidence>
<organism evidence="1 2">
    <name type="scientific">Flavimobilis soli</name>
    <dbReference type="NCBI Taxonomy" id="442709"/>
    <lineage>
        <taxon>Bacteria</taxon>
        <taxon>Bacillati</taxon>
        <taxon>Actinomycetota</taxon>
        <taxon>Actinomycetes</taxon>
        <taxon>Micrococcales</taxon>
        <taxon>Jonesiaceae</taxon>
        <taxon>Flavimobilis</taxon>
    </lineage>
</organism>
<gene>
    <name evidence="1" type="ORF">ATL41_1548</name>
</gene>
<dbReference type="EMBL" id="PDJH01000001">
    <property type="protein sequence ID" value="PFG36809.1"/>
    <property type="molecule type" value="Genomic_DNA"/>
</dbReference>
<name>A0A2A9EF08_9MICO</name>
<dbReference type="Proteomes" id="UP000221394">
    <property type="component" value="Unassembled WGS sequence"/>
</dbReference>
<comment type="caution">
    <text evidence="1">The sequence shown here is derived from an EMBL/GenBank/DDBJ whole genome shotgun (WGS) entry which is preliminary data.</text>
</comment>
<protein>
    <submittedName>
        <fullName evidence="1">Uncharacterized protein</fullName>
    </submittedName>
</protein>